<organism evidence="2 3">
    <name type="scientific">Ensete ventricosum</name>
    <name type="common">Abyssinian banana</name>
    <name type="synonym">Musa ensete</name>
    <dbReference type="NCBI Taxonomy" id="4639"/>
    <lineage>
        <taxon>Eukaryota</taxon>
        <taxon>Viridiplantae</taxon>
        <taxon>Streptophyta</taxon>
        <taxon>Embryophyta</taxon>
        <taxon>Tracheophyta</taxon>
        <taxon>Spermatophyta</taxon>
        <taxon>Magnoliopsida</taxon>
        <taxon>Liliopsida</taxon>
        <taxon>Zingiberales</taxon>
        <taxon>Musaceae</taxon>
        <taxon>Ensete</taxon>
    </lineage>
</organism>
<feature type="region of interest" description="Disordered" evidence="1">
    <location>
        <begin position="54"/>
        <end position="85"/>
    </location>
</feature>
<evidence type="ECO:0000313" key="3">
    <source>
        <dbReference type="Proteomes" id="UP001222027"/>
    </source>
</evidence>
<feature type="compositionally biased region" description="Basic and acidic residues" evidence="1">
    <location>
        <begin position="61"/>
        <end position="74"/>
    </location>
</feature>
<evidence type="ECO:0000256" key="1">
    <source>
        <dbReference type="SAM" id="MobiDB-lite"/>
    </source>
</evidence>
<dbReference type="EMBL" id="JAQQAF010000006">
    <property type="protein sequence ID" value="KAJ8476014.1"/>
    <property type="molecule type" value="Genomic_DNA"/>
</dbReference>
<comment type="caution">
    <text evidence="2">The sequence shown here is derived from an EMBL/GenBank/DDBJ whole genome shotgun (WGS) entry which is preliminary data.</text>
</comment>
<sequence>MREDQKKRSAPLPRRARVPTPSRPPYRRPDLETTTSRRLRGGFGFANLSPVEHNASFGEAQKGEDGAVDDEKRMVYTGPNPLHNK</sequence>
<accession>A0AAV8Q8E3</accession>
<reference evidence="2 3" key="1">
    <citation type="submission" date="2022-12" db="EMBL/GenBank/DDBJ databases">
        <title>Chromosome-scale assembly of the Ensete ventricosum genome.</title>
        <authorList>
            <person name="Dussert Y."/>
            <person name="Stocks J."/>
            <person name="Wendawek A."/>
            <person name="Woldeyes F."/>
            <person name="Nichols R.A."/>
            <person name="Borrell J.S."/>
        </authorList>
    </citation>
    <scope>NUCLEOTIDE SEQUENCE [LARGE SCALE GENOMIC DNA]</scope>
    <source>
        <strain evidence="3">cv. Maze</strain>
        <tissue evidence="2">Seeds</tissue>
    </source>
</reference>
<proteinExistence type="predicted"/>
<feature type="region of interest" description="Disordered" evidence="1">
    <location>
        <begin position="1"/>
        <end position="42"/>
    </location>
</feature>
<protein>
    <submittedName>
        <fullName evidence="2">Uncharacterized protein</fullName>
    </submittedName>
</protein>
<dbReference type="AlphaFoldDB" id="A0AAV8Q8E3"/>
<name>A0AAV8Q8E3_ENSVE</name>
<dbReference type="Proteomes" id="UP001222027">
    <property type="component" value="Unassembled WGS sequence"/>
</dbReference>
<gene>
    <name evidence="2" type="ORF">OPV22_019741</name>
</gene>
<keyword evidence="3" id="KW-1185">Reference proteome</keyword>
<evidence type="ECO:0000313" key="2">
    <source>
        <dbReference type="EMBL" id="KAJ8476014.1"/>
    </source>
</evidence>